<proteinExistence type="predicted"/>
<name>A0ABC8RY53_9AQUA</name>
<keyword evidence="2" id="KW-1185">Reference proteome</keyword>
<evidence type="ECO:0000313" key="1">
    <source>
        <dbReference type="EMBL" id="CAK9147894.1"/>
    </source>
</evidence>
<accession>A0ABC8RY53</accession>
<comment type="caution">
    <text evidence="1">The sequence shown here is derived from an EMBL/GenBank/DDBJ whole genome shotgun (WGS) entry which is preliminary data.</text>
</comment>
<dbReference type="AlphaFoldDB" id="A0ABC8RY53"/>
<organism evidence="1 2">
    <name type="scientific">Ilex paraguariensis</name>
    <name type="common">yerba mate</name>
    <dbReference type="NCBI Taxonomy" id="185542"/>
    <lineage>
        <taxon>Eukaryota</taxon>
        <taxon>Viridiplantae</taxon>
        <taxon>Streptophyta</taxon>
        <taxon>Embryophyta</taxon>
        <taxon>Tracheophyta</taxon>
        <taxon>Spermatophyta</taxon>
        <taxon>Magnoliopsida</taxon>
        <taxon>eudicotyledons</taxon>
        <taxon>Gunneridae</taxon>
        <taxon>Pentapetalae</taxon>
        <taxon>asterids</taxon>
        <taxon>campanulids</taxon>
        <taxon>Aquifoliales</taxon>
        <taxon>Aquifoliaceae</taxon>
        <taxon>Ilex</taxon>
    </lineage>
</organism>
<gene>
    <name evidence="1" type="ORF">ILEXP_LOCUS15828</name>
</gene>
<protein>
    <submittedName>
        <fullName evidence="1">Uncharacterized protein</fullName>
    </submittedName>
</protein>
<dbReference type="EMBL" id="CAUOFW020001724">
    <property type="protein sequence ID" value="CAK9147894.1"/>
    <property type="molecule type" value="Genomic_DNA"/>
</dbReference>
<evidence type="ECO:0000313" key="2">
    <source>
        <dbReference type="Proteomes" id="UP001642360"/>
    </source>
</evidence>
<dbReference type="Proteomes" id="UP001642360">
    <property type="component" value="Unassembled WGS sequence"/>
</dbReference>
<sequence>MLSFVSLSHWTAAEGPENAQVSSLAPAIETVASDLTNTILTPAPIFELASVPAPALALVSQDDTLAVDSFYARIDELFGEIGGGISGERNSRCIDAEDTCHSRDAANASSGKGHLSLTDVTKVTGPEVLPFCDFNFLVENLPSGVFPILDAPSLGDFLG</sequence>
<reference evidence="1 2" key="1">
    <citation type="submission" date="2024-02" db="EMBL/GenBank/DDBJ databases">
        <authorList>
            <person name="Vignale AGUSTIN F."/>
            <person name="Sosa J E."/>
            <person name="Modenutti C."/>
        </authorList>
    </citation>
    <scope>NUCLEOTIDE SEQUENCE [LARGE SCALE GENOMIC DNA]</scope>
</reference>